<evidence type="ECO:0000313" key="6">
    <source>
        <dbReference type="EMBL" id="CAD9039164.1"/>
    </source>
</evidence>
<comment type="similarity">
    <text evidence="1">Belongs to the eukaryotic ribosomal protein eL18 family.</text>
</comment>
<proteinExistence type="inferred from homology"/>
<evidence type="ECO:0000256" key="3">
    <source>
        <dbReference type="ARBA" id="ARBA00023274"/>
    </source>
</evidence>
<accession>A0A7S1JCZ6</accession>
<organism evidence="6">
    <name type="scientific">Eutreptiella gymnastica</name>
    <dbReference type="NCBI Taxonomy" id="73025"/>
    <lineage>
        <taxon>Eukaryota</taxon>
        <taxon>Discoba</taxon>
        <taxon>Euglenozoa</taxon>
        <taxon>Euglenida</taxon>
        <taxon>Spirocuta</taxon>
        <taxon>Euglenophyceae</taxon>
        <taxon>Eutreptiales</taxon>
        <taxon>Eutreptiaceae</taxon>
        <taxon>Eutreptiella</taxon>
    </lineage>
</organism>
<dbReference type="Gene3D" id="3.100.10.10">
    <property type="match status" value="1"/>
</dbReference>
<gene>
    <name evidence="6" type="ORF">EGYM00392_LOCUS50327</name>
</gene>
<evidence type="ECO:0000256" key="2">
    <source>
        <dbReference type="ARBA" id="ARBA00022980"/>
    </source>
</evidence>
<sequence length="194" mass="21967">MGIDKRQSRPSKKRTTPSSVNPYIRVLVKIYRFLARRATCPFNKVILKRLMMSRTNRHPVSTSKLALAMRKKVNKDNIAVVVADVTNDNRRLFIPKMRVCALRFTKMARKSIEAAGGECLTFDQLALLAPKGSKCTLLRGKKSHRKVVRQYGAPGKPGDHATPKLGNRAGAHMRGRKHEKARGRRKSRAWKVRA</sequence>
<keyword evidence="2" id="KW-0689">Ribosomal protein</keyword>
<evidence type="ECO:0000259" key="5">
    <source>
        <dbReference type="Pfam" id="PF17135"/>
    </source>
</evidence>
<keyword evidence="3" id="KW-0687">Ribonucleoprotein</keyword>
<dbReference type="AlphaFoldDB" id="A0A7S1JCZ6"/>
<dbReference type="GO" id="GO:0006412">
    <property type="term" value="P:translation"/>
    <property type="evidence" value="ECO:0007669"/>
    <property type="project" value="InterPro"/>
</dbReference>
<reference evidence="6" key="1">
    <citation type="submission" date="2021-01" db="EMBL/GenBank/DDBJ databases">
        <authorList>
            <person name="Corre E."/>
            <person name="Pelletier E."/>
            <person name="Niang G."/>
            <person name="Scheremetjew M."/>
            <person name="Finn R."/>
            <person name="Kale V."/>
            <person name="Holt S."/>
            <person name="Cochrane G."/>
            <person name="Meng A."/>
            <person name="Brown T."/>
            <person name="Cohen L."/>
        </authorList>
    </citation>
    <scope>NUCLEOTIDE SEQUENCE</scope>
    <source>
        <strain evidence="6">NIES-381</strain>
    </source>
</reference>
<dbReference type="EMBL" id="HBGA01135677">
    <property type="protein sequence ID" value="CAD9039164.1"/>
    <property type="molecule type" value="Transcribed_RNA"/>
</dbReference>
<dbReference type="GO" id="GO:0022625">
    <property type="term" value="C:cytosolic large ribosomal subunit"/>
    <property type="evidence" value="ECO:0007669"/>
    <property type="project" value="TreeGrafter"/>
</dbReference>
<name>A0A7S1JCZ6_9EUGL</name>
<dbReference type="SUPFAM" id="SSF52080">
    <property type="entry name" value="Ribosomal proteins L15p and L18e"/>
    <property type="match status" value="1"/>
</dbReference>
<dbReference type="PANTHER" id="PTHR10934:SF2">
    <property type="entry name" value="LARGE RIBOSOMAL SUBUNIT PROTEIN EL18"/>
    <property type="match status" value="1"/>
</dbReference>
<evidence type="ECO:0000256" key="1">
    <source>
        <dbReference type="ARBA" id="ARBA00006815"/>
    </source>
</evidence>
<evidence type="ECO:0000256" key="4">
    <source>
        <dbReference type="SAM" id="MobiDB-lite"/>
    </source>
</evidence>
<dbReference type="GO" id="GO:0003723">
    <property type="term" value="F:RNA binding"/>
    <property type="evidence" value="ECO:0007669"/>
    <property type="project" value="TreeGrafter"/>
</dbReference>
<protein>
    <recommendedName>
        <fullName evidence="5">Large ribosomal subunit protein uL15/eL18 domain-containing protein</fullName>
    </recommendedName>
</protein>
<dbReference type="InterPro" id="IPR036227">
    <property type="entry name" value="Ribosomal_uL15/eL18_sf"/>
</dbReference>
<feature type="compositionally biased region" description="Basic residues" evidence="4">
    <location>
        <begin position="171"/>
        <end position="194"/>
    </location>
</feature>
<dbReference type="Pfam" id="PF17135">
    <property type="entry name" value="Ribosomal_L18"/>
    <property type="match status" value="1"/>
</dbReference>
<feature type="domain" description="Large ribosomal subunit protein uL15/eL18" evidence="5">
    <location>
        <begin position="3"/>
        <end position="192"/>
    </location>
</feature>
<dbReference type="GO" id="GO:0003735">
    <property type="term" value="F:structural constituent of ribosome"/>
    <property type="evidence" value="ECO:0007669"/>
    <property type="project" value="InterPro"/>
</dbReference>
<dbReference type="InterPro" id="IPR000039">
    <property type="entry name" value="Ribosomal_eL18"/>
</dbReference>
<dbReference type="FunFam" id="3.100.10.10:FF:000001">
    <property type="entry name" value="60S ribosomal protein L18"/>
    <property type="match status" value="1"/>
</dbReference>
<feature type="region of interest" description="Disordered" evidence="4">
    <location>
        <begin position="150"/>
        <end position="194"/>
    </location>
</feature>
<dbReference type="PANTHER" id="PTHR10934">
    <property type="entry name" value="60S RIBOSOMAL PROTEIN L18"/>
    <property type="match status" value="1"/>
</dbReference>
<dbReference type="InterPro" id="IPR021131">
    <property type="entry name" value="Ribosomal_uL15/eL18"/>
</dbReference>